<keyword evidence="9" id="KW-1185">Reference proteome</keyword>
<evidence type="ECO:0000313" key="8">
    <source>
        <dbReference type="EMBL" id="GAA4392200.1"/>
    </source>
</evidence>
<evidence type="ECO:0000256" key="1">
    <source>
        <dbReference type="ARBA" id="ARBA00022630"/>
    </source>
</evidence>
<keyword evidence="3" id="KW-0560">Oxidoreductase</keyword>
<dbReference type="EMBL" id="BAABGL010000015">
    <property type="protein sequence ID" value="GAA4392200.1"/>
    <property type="molecule type" value="Genomic_DNA"/>
</dbReference>
<proteinExistence type="inferred from homology"/>
<keyword evidence="1" id="KW-0285">Flavoprotein</keyword>
<dbReference type="InterPro" id="IPR016215">
    <property type="entry name" value="NTA_MOA"/>
</dbReference>
<keyword evidence="2" id="KW-0288">FMN</keyword>
<dbReference type="PANTHER" id="PTHR30011:SF16">
    <property type="entry name" value="C2H2 FINGER DOMAIN TRANSCRIPTION FACTOR (EUROFUNG)-RELATED"/>
    <property type="match status" value="1"/>
</dbReference>
<comment type="similarity">
    <text evidence="5">Belongs to the NtaA/SnaA/DszA monooxygenase family.</text>
</comment>
<dbReference type="NCBIfam" id="TIGR03860">
    <property type="entry name" value="FMN_nitrolo"/>
    <property type="match status" value="1"/>
</dbReference>
<dbReference type="PANTHER" id="PTHR30011">
    <property type="entry name" value="ALKANESULFONATE MONOOXYGENASE-RELATED"/>
    <property type="match status" value="1"/>
</dbReference>
<dbReference type="Proteomes" id="UP001500642">
    <property type="component" value="Unassembled WGS sequence"/>
</dbReference>
<evidence type="ECO:0000313" key="9">
    <source>
        <dbReference type="Proteomes" id="UP001500642"/>
    </source>
</evidence>
<organism evidence="8 9">
    <name type="scientific">Brevibacterium pityocampae</name>
    <dbReference type="NCBI Taxonomy" id="506594"/>
    <lineage>
        <taxon>Bacteria</taxon>
        <taxon>Bacillati</taxon>
        <taxon>Actinomycetota</taxon>
        <taxon>Actinomycetes</taxon>
        <taxon>Micrococcales</taxon>
        <taxon>Brevibacteriaceae</taxon>
        <taxon>Brevibacterium</taxon>
    </lineage>
</organism>
<evidence type="ECO:0000256" key="2">
    <source>
        <dbReference type="ARBA" id="ARBA00022643"/>
    </source>
</evidence>
<dbReference type="PIRSF" id="PIRSF000337">
    <property type="entry name" value="NTA_MOA"/>
    <property type="match status" value="1"/>
</dbReference>
<evidence type="ECO:0000259" key="7">
    <source>
        <dbReference type="Pfam" id="PF00296"/>
    </source>
</evidence>
<dbReference type="RefSeq" id="WP_247423149.1">
    <property type="nucleotide sequence ID" value="NZ_BAABGL010000015.1"/>
</dbReference>
<dbReference type="CDD" id="cd01095">
    <property type="entry name" value="Nitrilotriacetate_monoxgenase"/>
    <property type="match status" value="1"/>
</dbReference>
<feature type="domain" description="Luciferase-like" evidence="7">
    <location>
        <begin position="25"/>
        <end position="388"/>
    </location>
</feature>
<evidence type="ECO:0000256" key="6">
    <source>
        <dbReference type="SAM" id="MobiDB-lite"/>
    </source>
</evidence>
<dbReference type="InterPro" id="IPR036661">
    <property type="entry name" value="Luciferase-like_sf"/>
</dbReference>
<protein>
    <submittedName>
        <fullName evidence="8">LLM class flavin-dependent oxidoreductase</fullName>
    </submittedName>
</protein>
<dbReference type="InterPro" id="IPR011251">
    <property type="entry name" value="Luciferase-like_dom"/>
</dbReference>
<dbReference type="Pfam" id="PF00296">
    <property type="entry name" value="Bac_luciferase"/>
    <property type="match status" value="1"/>
</dbReference>
<dbReference type="InterPro" id="IPR051260">
    <property type="entry name" value="Diverse_substr_monoxygenases"/>
</dbReference>
<gene>
    <name evidence="8" type="ORF">GCM10023167_20190</name>
</gene>
<accession>A0ABP8JKG8</accession>
<comment type="caution">
    <text evidence="8">The sequence shown here is derived from an EMBL/GenBank/DDBJ whole genome shotgun (WGS) entry which is preliminary data.</text>
</comment>
<dbReference type="Gene3D" id="3.20.20.30">
    <property type="entry name" value="Luciferase-like domain"/>
    <property type="match status" value="1"/>
</dbReference>
<evidence type="ECO:0000256" key="5">
    <source>
        <dbReference type="ARBA" id="ARBA00033748"/>
    </source>
</evidence>
<reference evidence="9" key="1">
    <citation type="journal article" date="2019" name="Int. J. Syst. Evol. Microbiol.">
        <title>The Global Catalogue of Microorganisms (GCM) 10K type strain sequencing project: providing services to taxonomists for standard genome sequencing and annotation.</title>
        <authorList>
            <consortium name="The Broad Institute Genomics Platform"/>
            <consortium name="The Broad Institute Genome Sequencing Center for Infectious Disease"/>
            <person name="Wu L."/>
            <person name="Ma J."/>
        </authorList>
    </citation>
    <scope>NUCLEOTIDE SEQUENCE [LARGE SCALE GENOMIC DNA]</scope>
    <source>
        <strain evidence="9">JCM 17808</strain>
    </source>
</reference>
<keyword evidence="4" id="KW-0503">Monooxygenase</keyword>
<evidence type="ECO:0000256" key="3">
    <source>
        <dbReference type="ARBA" id="ARBA00023002"/>
    </source>
</evidence>
<dbReference type="SUPFAM" id="SSF51679">
    <property type="entry name" value="Bacterial luciferase-like"/>
    <property type="match status" value="1"/>
</dbReference>
<evidence type="ECO:0000256" key="4">
    <source>
        <dbReference type="ARBA" id="ARBA00023033"/>
    </source>
</evidence>
<feature type="region of interest" description="Disordered" evidence="6">
    <location>
        <begin position="451"/>
        <end position="490"/>
    </location>
</feature>
<name>A0ABP8JKG8_9MICO</name>
<sequence>MTRPLLFNAFLMNTPSHIQHGQWRHPDAGQVEYQGLDLWLDLARTLERGLFDAMFFADVSGLYGPADGSYVDNVHEGLQIPSNDPTVLLSALAAVTEHIGLATTSNVMQNPPFNFARQISTLDHLSKGRIAWNIVTSTQENAARNFGLPGLVEHDARYDWADEYVDVVYKLWEGSWDEGALLKDRAGGRFADPARIHKIHHVGERYRVEGPHLPAPSPQRTPLLFQAGGSPRGIAFAARHAEAVFIATPNPDVARQHIDGAREQAVANGRHGDDIRFFQGMSFVIGSTEAEAQAKNRDLLDYASDTGYATHASIGVLPDGTRLPADTPLKDIPNNGGRGHVEWLRAATPGREPVLGDLARNRMIGQSLVGTPEQIADRLTEWQRAGVDGINVVNWRLPESYTDFIDHLLPTLQERGLAKTSYGEATTLRGRIFGHDRLPDRHPAARYRGAFGDRAAGAAGAGGSESRDTDSGDTEATTPTPAPAFSGSPA</sequence>